<dbReference type="InterPro" id="IPR027417">
    <property type="entry name" value="P-loop_NTPase"/>
</dbReference>
<dbReference type="OrthoDB" id="2316594at2759"/>
<protein>
    <recommendedName>
        <fullName evidence="4">P-loop containing nucleoside triphosphate hydrolase</fullName>
    </recommendedName>
</protein>
<comment type="caution">
    <text evidence="2">The sequence shown here is derived from an EMBL/GenBank/DDBJ whole genome shotgun (WGS) entry which is preliminary data.</text>
</comment>
<evidence type="ECO:0000256" key="1">
    <source>
        <dbReference type="SAM" id="MobiDB-lite"/>
    </source>
</evidence>
<dbReference type="SUPFAM" id="SSF52540">
    <property type="entry name" value="P-loop containing nucleoside triphosphate hydrolases"/>
    <property type="match status" value="1"/>
</dbReference>
<evidence type="ECO:0000313" key="2">
    <source>
        <dbReference type="EMBL" id="KAF4507793.1"/>
    </source>
</evidence>
<feature type="region of interest" description="Disordered" evidence="1">
    <location>
        <begin position="299"/>
        <end position="330"/>
    </location>
</feature>
<organism evidence="2 3">
    <name type="scientific">Ophiocordyceps sinensis</name>
    <dbReference type="NCBI Taxonomy" id="72228"/>
    <lineage>
        <taxon>Eukaryota</taxon>
        <taxon>Fungi</taxon>
        <taxon>Dikarya</taxon>
        <taxon>Ascomycota</taxon>
        <taxon>Pezizomycotina</taxon>
        <taxon>Sordariomycetes</taxon>
        <taxon>Hypocreomycetidae</taxon>
        <taxon>Hypocreales</taxon>
        <taxon>Ophiocordycipitaceae</taxon>
        <taxon>Ophiocordyceps</taxon>
    </lineage>
</organism>
<keyword evidence="3" id="KW-1185">Reference proteome</keyword>
<dbReference type="Gene3D" id="3.40.50.300">
    <property type="entry name" value="P-loop containing nucleotide triphosphate hydrolases"/>
    <property type="match status" value="1"/>
</dbReference>
<name>A0A8H4LYI0_9HYPO</name>
<sequence>MAGHFSTQPAVAANLSSLLSHMGLLDSDGASGDDNEVSGAPIFTESVRKHAQAPGNQPFKQYALLGGDAAKLASSTMLTGSLLGAEHDPRIFYNVAAPASVFVCGSQGSGKSHTLSCILENCLIPSNASVLPRPLTGIVFHYDTFVSDTGGAPCEAAYLASSKGVQVRVLCPPTNIVKLRKIYSVLPRVTVEELRLDESDLNTKRMLDLMAVSSLQGGGMPLYLHVVTRILRDLRIVQQMSGGNFDYTTFRQTLELQDLTPGQMAPLQQRLDTLESFMPKQQVQFANLQVQNANLAKKKGPAQTLAQKPKGPAQTPPKKQNGAAQRAGNIWTPKPGQLTIIDLSCPCITQEAACALFNICLSLFLEQDSKVGRIIALDEAHKYMTDTDECATLTETLLATIRLQRHLGTRVVVSTQEPTISPKLLDLCSITIVHRFTSPDWFKSLRQHLAGANNLAQGTDTGAVMGRSSQSEFEQELLAQILSLRTGEGLLFSPSALIGMGEVGHPGLRSGSEPAALIDLLGDSGGVKLDELHSSPGGQGSATATPARMRPINLGSRPLKIRVRKRITADGGRTIMAG</sequence>
<gene>
    <name evidence="2" type="ORF">G6O67_004256</name>
</gene>
<accession>A0A8H4LYI0</accession>
<dbReference type="EMBL" id="JAAVMX010000005">
    <property type="protein sequence ID" value="KAF4507793.1"/>
    <property type="molecule type" value="Genomic_DNA"/>
</dbReference>
<evidence type="ECO:0000313" key="3">
    <source>
        <dbReference type="Proteomes" id="UP000557566"/>
    </source>
</evidence>
<proteinExistence type="predicted"/>
<dbReference type="Proteomes" id="UP000557566">
    <property type="component" value="Unassembled WGS sequence"/>
</dbReference>
<dbReference type="AlphaFoldDB" id="A0A8H4LYI0"/>
<reference evidence="2 3" key="1">
    <citation type="journal article" date="2020" name="Genome Biol. Evol.">
        <title>A new high-quality draft genome assembly of the Chinese cordyceps Ophiocordyceps sinensis.</title>
        <authorList>
            <person name="Shu R."/>
            <person name="Zhang J."/>
            <person name="Meng Q."/>
            <person name="Zhang H."/>
            <person name="Zhou G."/>
            <person name="Li M."/>
            <person name="Wu P."/>
            <person name="Zhao Y."/>
            <person name="Chen C."/>
            <person name="Qin Q."/>
        </authorList>
    </citation>
    <scope>NUCLEOTIDE SEQUENCE [LARGE SCALE GENOMIC DNA]</scope>
    <source>
        <strain evidence="2 3">IOZ07</strain>
    </source>
</reference>
<evidence type="ECO:0008006" key="4">
    <source>
        <dbReference type="Google" id="ProtNLM"/>
    </source>
</evidence>